<dbReference type="VEuPathDB" id="PlasmoDB:PmUG01_11017200"/>
<protein>
    <submittedName>
        <fullName evidence="2">Glycosylphosphatidylinositol anchor attachment 1 protein, putative</fullName>
    </submittedName>
</protein>
<feature type="coiled-coil region" evidence="1">
    <location>
        <begin position="535"/>
        <end position="562"/>
    </location>
</feature>
<dbReference type="GeneID" id="39869632"/>
<dbReference type="RefSeq" id="XP_028862361.1">
    <property type="nucleotide sequence ID" value="XM_029005809.1"/>
</dbReference>
<dbReference type="Proteomes" id="UP000219813">
    <property type="component" value="Chromosome 11"/>
</dbReference>
<dbReference type="GO" id="GO:0042765">
    <property type="term" value="C:GPI-anchor transamidase complex"/>
    <property type="evidence" value="ECO:0007669"/>
    <property type="project" value="InterPro"/>
</dbReference>
<evidence type="ECO:0000313" key="2">
    <source>
        <dbReference type="EMBL" id="SCO92921.1"/>
    </source>
</evidence>
<evidence type="ECO:0000256" key="1">
    <source>
        <dbReference type="SAM" id="Coils"/>
    </source>
</evidence>
<dbReference type="AlphaFoldDB" id="A0A1D3SM77"/>
<gene>
    <name evidence="2" type="primary">GPAA1</name>
    <name evidence="2" type="ORF">PMUG01_11017200</name>
</gene>
<dbReference type="Pfam" id="PF04114">
    <property type="entry name" value="Gaa1"/>
    <property type="match status" value="1"/>
</dbReference>
<reference evidence="2 3" key="1">
    <citation type="submission" date="2016-06" db="EMBL/GenBank/DDBJ databases">
        <authorList>
            <consortium name="Pathogen Informatics"/>
        </authorList>
    </citation>
    <scope>NUCLEOTIDE SEQUENCE [LARGE SCALE GENOMIC DNA]</scope>
</reference>
<name>A0A1D3SM77_PLAMA</name>
<keyword evidence="1" id="KW-0175">Coiled coil</keyword>
<dbReference type="OrthoDB" id="445301at2759"/>
<organism evidence="2 3">
    <name type="scientific">Plasmodium malariae</name>
    <dbReference type="NCBI Taxonomy" id="5858"/>
    <lineage>
        <taxon>Eukaryota</taxon>
        <taxon>Sar</taxon>
        <taxon>Alveolata</taxon>
        <taxon>Apicomplexa</taxon>
        <taxon>Aconoidasida</taxon>
        <taxon>Haemosporida</taxon>
        <taxon>Plasmodiidae</taxon>
        <taxon>Plasmodium</taxon>
        <taxon>Plasmodium (Plasmodium)</taxon>
    </lineage>
</organism>
<keyword evidence="3" id="KW-1185">Reference proteome</keyword>
<dbReference type="EMBL" id="LT594632">
    <property type="protein sequence ID" value="SCO92921.1"/>
    <property type="molecule type" value="Genomic_DNA"/>
</dbReference>
<dbReference type="KEGG" id="pmal:PMUG01_11017200"/>
<evidence type="ECO:0000313" key="3">
    <source>
        <dbReference type="Proteomes" id="UP000219813"/>
    </source>
</evidence>
<proteinExistence type="predicted"/>
<dbReference type="PANTHER" id="PTHR13304">
    <property type="entry name" value="GLYCOSYLPHOSPHATIDYLINOSITOL ANCHOR ATTACHMENT 1 PROTEIN"/>
    <property type="match status" value="1"/>
</dbReference>
<sequence length="755" mass="90029">MGFSENPKFFILSKNILKRWRFIGIALSTVGFLYFCLFNKINKKAELDSRTFTQFPGNSVLNKTNEEIFNESSYYFDSYKYEGGEHIIDILYEYIKTISPFIETEKHKIEINENVEEYILISNVPCKFCNTLESLIVVINFDYKERKFFHSLSVGLTLMDHFSHCNYMSKDIIFLFTNKELLYSKGIQEFIQLFFYKNIKNRKTLVRSATIIEFDSIYPSHIQINYEGLNGMLPNQDLVLLLTNELSYYNIPIKVNPIHYVIFDMALEKNFEKGHSYFLRENVPAFTATGISKIPLKNKMLNLFNFTKAMQSFLRNQSNTHEAFCHSSTFYFFNTIKRQVPISIYCYSVYLICCYCILKLMKSSIFRNYINFIVGLNIYIITILIISLPIYLFSTNEKIYDLLNLEKRLPLCTEWHPDHFTLYIKIANYWSVIFFISVVVAFFFNYFISYVVNKYNNKIGYQKVQKIERVIILNEIKNLNNKVKNIIGVTPVYDDNNIYEQVIINSNDTKKLIKPKIIHSDDEMFLLEKKNNILIRELQDEIDKKEDMLEKLENENVKYIYKNSVAPYASLMSYMNVFYFIMVVVSSSLYNWSYSALFCVIFVIPISILHNIKRKRKKIVKKIILLLFILFSLIYIYPYESFILNERHKLTNTLMKLFEKVYKHLSKYKLSETKYFPDFLEFLCSNKIFDYLYLNKYYLNNQDIKFNYNYEIKNSVLLNLYNLSRNHYCIGSQTYALLCFTFFPILFYTIFIFFC</sequence>
<accession>A0A1D3SM77</accession>
<dbReference type="PANTHER" id="PTHR13304:SF0">
    <property type="entry name" value="GLYCOSYLPHOSPHATIDYLINOSITOL ANCHOR ATTACHMENT 1 PROTEIN"/>
    <property type="match status" value="1"/>
</dbReference>
<dbReference type="GO" id="GO:0016255">
    <property type="term" value="P:attachment of GPI anchor to protein"/>
    <property type="evidence" value="ECO:0007669"/>
    <property type="project" value="TreeGrafter"/>
</dbReference>
<dbReference type="OMA" id="NYMSKDI"/>
<dbReference type="InterPro" id="IPR007246">
    <property type="entry name" value="Gaa1"/>
</dbReference>